<accession>K9ZRF0</accession>
<feature type="transmembrane region" description="Helical" evidence="1">
    <location>
        <begin position="55"/>
        <end position="77"/>
    </location>
</feature>
<keyword evidence="2" id="KW-0614">Plasmid</keyword>
<dbReference type="PATRIC" id="fig|272123.3.peg.6593"/>
<gene>
    <name evidence="2" type="ordered locus">Anacy_6069</name>
</gene>
<dbReference type="EMBL" id="CP003662">
    <property type="protein sequence ID" value="AFZ61344.1"/>
    <property type="molecule type" value="Genomic_DNA"/>
</dbReference>
<protein>
    <submittedName>
        <fullName evidence="2">Uncharacterized protein</fullName>
    </submittedName>
</protein>
<sequence>MTTTKIYLELDDDILQFVKSNVDISDILQTENIDAEVRYGIEPYLSEEGARTKDIVTIILASSAALATISFVISQVLNTYYRKPYFVEYYEIHELKDAKGNFVLDKEGNPQYEKIKKYQIIEPKKESTIQNFEFQFSFINGVVIKFSSDVKDID</sequence>
<reference evidence="3" key="1">
    <citation type="journal article" date="2013" name="Proc. Natl. Acad. Sci. U.S.A.">
        <title>Improving the coverage of the cyanobacterial phylum using diversity-driven genome sequencing.</title>
        <authorList>
            <person name="Shih P.M."/>
            <person name="Wu D."/>
            <person name="Latifi A."/>
            <person name="Axen S.D."/>
            <person name="Fewer D.P."/>
            <person name="Talla E."/>
            <person name="Calteau A."/>
            <person name="Cai F."/>
            <person name="Tandeau de Marsac N."/>
            <person name="Rippka R."/>
            <person name="Herdman M."/>
            <person name="Sivonen K."/>
            <person name="Coursin T."/>
            <person name="Laurent T."/>
            <person name="Goodwin L."/>
            <person name="Nolan M."/>
            <person name="Davenport K.W."/>
            <person name="Han C.S."/>
            <person name="Rubin E.M."/>
            <person name="Eisen J.A."/>
            <person name="Woyke T."/>
            <person name="Gugger M."/>
            <person name="Kerfeld C.A."/>
        </authorList>
    </citation>
    <scope>NUCLEOTIDE SEQUENCE [LARGE SCALE GENOMIC DNA]</scope>
    <source>
        <strain evidence="3">ATCC 27899 / PCC 7122</strain>
    </source>
</reference>
<keyword evidence="1" id="KW-0812">Transmembrane</keyword>
<keyword evidence="3" id="KW-1185">Reference proteome</keyword>
<dbReference type="HOGENOM" id="CLU_1700575_0_0_3"/>
<keyword evidence="1" id="KW-1133">Transmembrane helix</keyword>
<geneLocation type="plasmid" evidence="2 3">
    <name>pANACY.03</name>
</geneLocation>
<organism evidence="2 3">
    <name type="scientific">Anabaena cylindrica (strain ATCC 27899 / PCC 7122)</name>
    <dbReference type="NCBI Taxonomy" id="272123"/>
    <lineage>
        <taxon>Bacteria</taxon>
        <taxon>Bacillati</taxon>
        <taxon>Cyanobacteriota</taxon>
        <taxon>Cyanophyceae</taxon>
        <taxon>Nostocales</taxon>
        <taxon>Nostocaceae</taxon>
        <taxon>Anabaena</taxon>
    </lineage>
</organism>
<dbReference type="AlphaFoldDB" id="K9ZRF0"/>
<keyword evidence="1" id="KW-0472">Membrane</keyword>
<dbReference type="KEGG" id="acy:Anacy_6069"/>
<name>K9ZRF0_ANACC</name>
<evidence type="ECO:0000313" key="2">
    <source>
        <dbReference type="EMBL" id="AFZ61344.1"/>
    </source>
</evidence>
<dbReference type="RefSeq" id="WP_015217807.1">
    <property type="nucleotide sequence ID" value="NC_019773.1"/>
</dbReference>
<dbReference type="Proteomes" id="UP000010474">
    <property type="component" value="Plasmid pANACY.03"/>
</dbReference>
<evidence type="ECO:0000256" key="1">
    <source>
        <dbReference type="SAM" id="Phobius"/>
    </source>
</evidence>
<proteinExistence type="predicted"/>
<evidence type="ECO:0000313" key="3">
    <source>
        <dbReference type="Proteomes" id="UP000010474"/>
    </source>
</evidence>